<dbReference type="PANTHER" id="PTHR37535">
    <property type="entry name" value="FLUG DOMAIN PROTEIN"/>
    <property type="match status" value="1"/>
</dbReference>
<accession>A0A395J2K7</accession>
<dbReference type="AlphaFoldDB" id="A0A395J2K7"/>
<name>A0A395J2K7_9HELO</name>
<evidence type="ECO:0000313" key="2">
    <source>
        <dbReference type="EMBL" id="RAL66735.1"/>
    </source>
</evidence>
<organism evidence="2 3">
    <name type="scientific">Monilinia fructigena</name>
    <dbReference type="NCBI Taxonomy" id="38457"/>
    <lineage>
        <taxon>Eukaryota</taxon>
        <taxon>Fungi</taxon>
        <taxon>Dikarya</taxon>
        <taxon>Ascomycota</taxon>
        <taxon>Pezizomycotina</taxon>
        <taxon>Leotiomycetes</taxon>
        <taxon>Helotiales</taxon>
        <taxon>Sclerotiniaceae</taxon>
        <taxon>Monilinia</taxon>
    </lineage>
</organism>
<dbReference type="GO" id="GO:0006310">
    <property type="term" value="P:DNA recombination"/>
    <property type="evidence" value="ECO:0007669"/>
    <property type="project" value="UniProtKB-KW"/>
</dbReference>
<protein>
    <submittedName>
        <fullName evidence="2">Uncharacterized protein</fullName>
    </submittedName>
</protein>
<dbReference type="OrthoDB" id="3437109at2759"/>
<dbReference type="SUPFAM" id="SSF56349">
    <property type="entry name" value="DNA breaking-rejoining enzymes"/>
    <property type="match status" value="1"/>
</dbReference>
<comment type="caution">
    <text evidence="2">The sequence shown here is derived from an EMBL/GenBank/DDBJ whole genome shotgun (WGS) entry which is preliminary data.</text>
</comment>
<keyword evidence="1" id="KW-0233">DNA recombination</keyword>
<keyword evidence="3" id="KW-1185">Reference proteome</keyword>
<dbReference type="Gene3D" id="1.10.443.10">
    <property type="entry name" value="Intergrase catalytic core"/>
    <property type="match status" value="1"/>
</dbReference>
<sequence length="247" mass="28065">MIIAYTASRSGAIIELYAYYLTGQALLYKNIKFTLQQNPNGGEDFTNSNYLKNQILDQYASHIFSCLAFADNVFATVNSIEELVVLDKLYSKLYIDQSQNEGILWSYQSFLSALQNVVHRAGFKDKFTSYIIRRTAANLLNEHATQAEKGKILGHSNDKIFQNNYLSFYCNIDLQSLIYGQEQRKQQINFARSLSVNRGLPFGFATKEIMEVVNKDPQVVAAANQIAAAETECCKQKVQIAKRNLFY</sequence>
<dbReference type="Proteomes" id="UP000249056">
    <property type="component" value="Unassembled WGS sequence"/>
</dbReference>
<reference evidence="2 3" key="1">
    <citation type="submission" date="2018-06" db="EMBL/GenBank/DDBJ databases">
        <title>Genome Sequence of the Brown Rot Fungal Pathogen Monilinia fructigena.</title>
        <authorList>
            <person name="Landi L."/>
            <person name="De Miccolis Angelini R.M."/>
            <person name="Pollastro S."/>
            <person name="Abate D."/>
            <person name="Faretra F."/>
            <person name="Romanazzi G."/>
        </authorList>
    </citation>
    <scope>NUCLEOTIDE SEQUENCE [LARGE SCALE GENOMIC DNA]</scope>
    <source>
        <strain evidence="2 3">Mfrg269</strain>
    </source>
</reference>
<evidence type="ECO:0000256" key="1">
    <source>
        <dbReference type="ARBA" id="ARBA00023172"/>
    </source>
</evidence>
<dbReference type="PANTHER" id="PTHR37535:SF4">
    <property type="entry name" value="FLUG DOMAIN-CONTAINING PROTEIN"/>
    <property type="match status" value="1"/>
</dbReference>
<gene>
    <name evidence="2" type="ORF">DID88_007518</name>
</gene>
<dbReference type="InterPro" id="IPR011010">
    <property type="entry name" value="DNA_brk_join_enz"/>
</dbReference>
<dbReference type="InterPro" id="IPR021842">
    <property type="entry name" value="DUF3435"/>
</dbReference>
<evidence type="ECO:0000313" key="3">
    <source>
        <dbReference type="Proteomes" id="UP000249056"/>
    </source>
</evidence>
<proteinExistence type="predicted"/>
<dbReference type="EMBL" id="QKRW01000005">
    <property type="protein sequence ID" value="RAL66735.1"/>
    <property type="molecule type" value="Genomic_DNA"/>
</dbReference>
<dbReference type="GO" id="GO:0003677">
    <property type="term" value="F:DNA binding"/>
    <property type="evidence" value="ECO:0007669"/>
    <property type="project" value="InterPro"/>
</dbReference>
<dbReference type="Pfam" id="PF11917">
    <property type="entry name" value="DUF3435"/>
    <property type="match status" value="1"/>
</dbReference>
<dbReference type="InterPro" id="IPR013762">
    <property type="entry name" value="Integrase-like_cat_sf"/>
</dbReference>
<dbReference type="GO" id="GO:0015074">
    <property type="term" value="P:DNA integration"/>
    <property type="evidence" value="ECO:0007669"/>
    <property type="project" value="InterPro"/>
</dbReference>